<evidence type="ECO:0000256" key="3">
    <source>
        <dbReference type="ARBA" id="ARBA00022692"/>
    </source>
</evidence>
<keyword evidence="4" id="KW-0378">Hydrolase</keyword>
<dbReference type="CDD" id="cd06160">
    <property type="entry name" value="S2P-M50_like_2"/>
    <property type="match status" value="1"/>
</dbReference>
<evidence type="ECO:0000256" key="2">
    <source>
        <dbReference type="ARBA" id="ARBA00022670"/>
    </source>
</evidence>
<keyword evidence="5" id="KW-0809">Transit peptide</keyword>
<name>A0A401H8U3_AERPX</name>
<keyword evidence="6 8" id="KW-1133">Transmembrane helix</keyword>
<dbReference type="InterPro" id="IPR008915">
    <property type="entry name" value="Peptidase_M50"/>
</dbReference>
<evidence type="ECO:0000313" key="10">
    <source>
        <dbReference type="EMBL" id="GBF08820.1"/>
    </source>
</evidence>
<dbReference type="Pfam" id="PF02163">
    <property type="entry name" value="Peptidase_M50"/>
    <property type="match status" value="1"/>
</dbReference>
<organism evidence="10 11">
    <name type="scientific">Aeropyrum pernix</name>
    <dbReference type="NCBI Taxonomy" id="56636"/>
    <lineage>
        <taxon>Archaea</taxon>
        <taxon>Thermoproteota</taxon>
        <taxon>Thermoprotei</taxon>
        <taxon>Desulfurococcales</taxon>
        <taxon>Desulfurococcaceae</taxon>
        <taxon>Aeropyrum</taxon>
    </lineage>
</organism>
<feature type="transmembrane region" description="Helical" evidence="8">
    <location>
        <begin position="240"/>
        <end position="262"/>
    </location>
</feature>
<dbReference type="PANTHER" id="PTHR31412:SF0">
    <property type="entry name" value="ZINC METALLOPROTEASE EGY1, CHLOROPLASTIC-RELATED"/>
    <property type="match status" value="1"/>
</dbReference>
<dbReference type="PANTHER" id="PTHR31412">
    <property type="entry name" value="ZINC METALLOPROTEASE EGY1"/>
    <property type="match status" value="1"/>
</dbReference>
<sequence>MIDCVEVVSRYFEILEVKRGAGRLAVSLGLPLRGGDLEDIMSSLYKDLTTAGCYPYFSREEAGLILYIHRPEAGARRWATALALAAATITTVYMSGLALADPSKGLSWSPLAYLVGLLLPLLVHEMGHWLVMRLNRVPASLPYMIPAPPLQLGFLGTFGAVINMRWLPPTLDSLTVMAVMGPLAGFVAAVPLAVLGLQHSLLLPPHEAAARGDLIGIPLMPLVMVLLGDALGFPSDSVVVLSPLAFASYVVFIVTFLNLIPVGMLDGGHIVRGVVGERLHQAISLFVVVASLLASVYIPQLSLFALLALLIYMMTGGRHPGAAIRISTPGWKSVASTLIYTLLLVLTLPLPLSLS</sequence>
<evidence type="ECO:0000256" key="6">
    <source>
        <dbReference type="ARBA" id="ARBA00022989"/>
    </source>
</evidence>
<protein>
    <recommendedName>
        <fullName evidence="9">Peptidase M50 domain-containing protein</fullName>
    </recommendedName>
</protein>
<evidence type="ECO:0000256" key="4">
    <source>
        <dbReference type="ARBA" id="ARBA00022801"/>
    </source>
</evidence>
<dbReference type="OrthoDB" id="19110at2157"/>
<evidence type="ECO:0000256" key="7">
    <source>
        <dbReference type="ARBA" id="ARBA00023136"/>
    </source>
</evidence>
<evidence type="ECO:0000256" key="1">
    <source>
        <dbReference type="ARBA" id="ARBA00004141"/>
    </source>
</evidence>
<evidence type="ECO:0000313" key="11">
    <source>
        <dbReference type="Proteomes" id="UP000291213"/>
    </source>
</evidence>
<feature type="transmembrane region" description="Helical" evidence="8">
    <location>
        <begin position="78"/>
        <end position="99"/>
    </location>
</feature>
<accession>A0A401H8U3</accession>
<dbReference type="GO" id="GO:0006508">
    <property type="term" value="P:proteolysis"/>
    <property type="evidence" value="ECO:0007669"/>
    <property type="project" value="UniProtKB-KW"/>
</dbReference>
<feature type="transmembrane region" description="Helical" evidence="8">
    <location>
        <begin position="111"/>
        <end position="131"/>
    </location>
</feature>
<evidence type="ECO:0000256" key="8">
    <source>
        <dbReference type="SAM" id="Phobius"/>
    </source>
</evidence>
<dbReference type="RefSeq" id="WP_131159859.1">
    <property type="nucleotide sequence ID" value="NZ_BDMD01000025.1"/>
</dbReference>
<dbReference type="Proteomes" id="UP000291213">
    <property type="component" value="Unassembled WGS sequence"/>
</dbReference>
<evidence type="ECO:0000256" key="5">
    <source>
        <dbReference type="ARBA" id="ARBA00022946"/>
    </source>
</evidence>
<dbReference type="InterPro" id="IPR044838">
    <property type="entry name" value="EGY1-like"/>
</dbReference>
<dbReference type="GO" id="GO:0008233">
    <property type="term" value="F:peptidase activity"/>
    <property type="evidence" value="ECO:0007669"/>
    <property type="project" value="UniProtKB-KW"/>
</dbReference>
<feature type="transmembrane region" description="Helical" evidence="8">
    <location>
        <begin position="283"/>
        <end position="314"/>
    </location>
</feature>
<dbReference type="GO" id="GO:0016020">
    <property type="term" value="C:membrane"/>
    <property type="evidence" value="ECO:0007669"/>
    <property type="project" value="UniProtKB-SubCell"/>
</dbReference>
<dbReference type="EMBL" id="BDMD01000025">
    <property type="protein sequence ID" value="GBF08820.1"/>
    <property type="molecule type" value="Genomic_DNA"/>
</dbReference>
<keyword evidence="2" id="KW-0645">Protease</keyword>
<feature type="transmembrane region" description="Helical" evidence="8">
    <location>
        <begin position="334"/>
        <end position="354"/>
    </location>
</feature>
<reference evidence="10 11" key="1">
    <citation type="submission" date="2017-02" db="EMBL/GenBank/DDBJ databases">
        <title>isolation and characterization of a novel temperate virus Aeropyrum globular virus 1 infecting hyperthermophilic archaeon Aeropyrum.</title>
        <authorList>
            <person name="Yumiya M."/>
            <person name="Yoshida T."/>
            <person name="Sako Y."/>
        </authorList>
    </citation>
    <scope>NUCLEOTIDE SEQUENCE [LARGE SCALE GENOMIC DNA]</scope>
    <source>
        <strain evidence="10 11">YK1-12-2013</strain>
    </source>
</reference>
<feature type="transmembrane region" description="Helical" evidence="8">
    <location>
        <begin position="143"/>
        <end position="162"/>
    </location>
</feature>
<feature type="transmembrane region" description="Helical" evidence="8">
    <location>
        <begin position="174"/>
        <end position="197"/>
    </location>
</feature>
<proteinExistence type="predicted"/>
<gene>
    <name evidence="10" type="ORF">apy_05450</name>
</gene>
<comment type="caution">
    <text evidence="10">The sequence shown here is derived from an EMBL/GenBank/DDBJ whole genome shotgun (WGS) entry which is preliminary data.</text>
</comment>
<dbReference type="AlphaFoldDB" id="A0A401H8U3"/>
<keyword evidence="3 8" id="KW-0812">Transmembrane</keyword>
<keyword evidence="7 8" id="KW-0472">Membrane</keyword>
<feature type="transmembrane region" description="Helical" evidence="8">
    <location>
        <begin position="209"/>
        <end position="228"/>
    </location>
</feature>
<evidence type="ECO:0000259" key="9">
    <source>
        <dbReference type="Pfam" id="PF02163"/>
    </source>
</evidence>
<feature type="domain" description="Peptidase M50" evidence="9">
    <location>
        <begin position="113"/>
        <end position="287"/>
    </location>
</feature>
<comment type="subcellular location">
    <subcellularLocation>
        <location evidence="1">Membrane</location>
        <topology evidence="1">Multi-pass membrane protein</topology>
    </subcellularLocation>
</comment>